<dbReference type="GO" id="GO:0046933">
    <property type="term" value="F:proton-transporting ATP synthase activity, rotational mechanism"/>
    <property type="evidence" value="ECO:0007669"/>
    <property type="project" value="UniProtKB-UniRule"/>
</dbReference>
<dbReference type="SMR" id="A0A075SRG5"/>
<evidence type="ECO:0000256" key="2">
    <source>
        <dbReference type="ARBA" id="ARBA00022448"/>
    </source>
</evidence>
<dbReference type="NCBIfam" id="NF004401">
    <property type="entry name" value="PRK05758.2-1"/>
    <property type="match status" value="1"/>
</dbReference>
<dbReference type="RefSeq" id="WP_012027140.1">
    <property type="nucleotide sequence ID" value="NZ_ALLE01000002.1"/>
</dbReference>
<evidence type="ECO:0000256" key="6">
    <source>
        <dbReference type="ARBA" id="ARBA00023136"/>
    </source>
</evidence>
<dbReference type="GO" id="GO:0005886">
    <property type="term" value="C:plasma membrane"/>
    <property type="evidence" value="ECO:0007669"/>
    <property type="project" value="UniProtKB-SubCell"/>
</dbReference>
<keyword evidence="3 8" id="KW-1003">Cell membrane</keyword>
<evidence type="ECO:0000256" key="5">
    <source>
        <dbReference type="ARBA" id="ARBA00023065"/>
    </source>
</evidence>
<evidence type="ECO:0000256" key="8">
    <source>
        <dbReference type="HAMAP-Rule" id="MF_01416"/>
    </source>
</evidence>
<organism evidence="9 10">
    <name type="scientific">Streptococcus suis 6407</name>
    <dbReference type="NCBI Taxonomy" id="1214179"/>
    <lineage>
        <taxon>Bacteria</taxon>
        <taxon>Bacillati</taxon>
        <taxon>Bacillota</taxon>
        <taxon>Bacilli</taxon>
        <taxon>Lactobacillales</taxon>
        <taxon>Streptococcaceae</taxon>
        <taxon>Streptococcus</taxon>
    </lineage>
</organism>
<gene>
    <name evidence="8" type="primary">atpH</name>
    <name evidence="9" type="ORF">ID09_06270</name>
</gene>
<dbReference type="InterPro" id="IPR026015">
    <property type="entry name" value="ATP_synth_OSCP/delta_N_sf"/>
</dbReference>
<evidence type="ECO:0000256" key="7">
    <source>
        <dbReference type="ARBA" id="ARBA00023310"/>
    </source>
</evidence>
<evidence type="ECO:0000256" key="1">
    <source>
        <dbReference type="ARBA" id="ARBA00004370"/>
    </source>
</evidence>
<dbReference type="GO" id="GO:0045259">
    <property type="term" value="C:proton-transporting ATP synthase complex"/>
    <property type="evidence" value="ECO:0007669"/>
    <property type="project" value="UniProtKB-KW"/>
</dbReference>
<reference evidence="9 10" key="1">
    <citation type="journal article" date="2014" name="Genome Announc.">
        <title>Whole-Genome Sequence of Streptococcus suis Serotype 4 Reference Strain 6407.</title>
        <authorList>
            <person name="Wang K."/>
            <person name="Chen J."/>
            <person name="Yao H."/>
            <person name="Lu C."/>
        </authorList>
    </citation>
    <scope>NUCLEOTIDE SEQUENCE [LARGE SCALE GENOMIC DNA]</scope>
    <source>
        <strain evidence="9">6407</strain>
    </source>
</reference>
<evidence type="ECO:0000313" key="10">
    <source>
        <dbReference type="Proteomes" id="UP000028185"/>
    </source>
</evidence>
<comment type="subcellular location">
    <subcellularLocation>
        <location evidence="8">Cell membrane</location>
        <topology evidence="8">Peripheral membrane protein</topology>
    </subcellularLocation>
    <subcellularLocation>
        <location evidence="1">Membrane</location>
    </subcellularLocation>
</comment>
<accession>A0A075SRG5</accession>
<dbReference type="Pfam" id="PF00213">
    <property type="entry name" value="OSCP"/>
    <property type="match status" value="1"/>
</dbReference>
<dbReference type="PANTHER" id="PTHR11910">
    <property type="entry name" value="ATP SYNTHASE DELTA CHAIN"/>
    <property type="match status" value="1"/>
</dbReference>
<dbReference type="PATRIC" id="fig|1214179.4.peg.1221"/>
<keyword evidence="7 8" id="KW-0066">ATP synthesis</keyword>
<keyword evidence="4 8" id="KW-0375">Hydrogen ion transport</keyword>
<evidence type="ECO:0000313" key="9">
    <source>
        <dbReference type="EMBL" id="AIG43650.1"/>
    </source>
</evidence>
<comment type="similarity">
    <text evidence="8">Belongs to the ATPase delta chain family.</text>
</comment>
<keyword evidence="6 8" id="KW-0472">Membrane</keyword>
<comment type="function">
    <text evidence="8">This protein is part of the stalk that links CF(0) to CF(1). It either transmits conformational changes from CF(0) to CF(1) or is implicated in proton conduction.</text>
</comment>
<sequence>MNARENAIVQKYALSFVEKVSDHADIWDMYDQISDLISIIHDSKLNRILLSATVSREEKADFVRTVRQSSFWQINDLIEDVIRDGHADLLLETLERVQLQISKFKNEFEARVVSVYPLTEAQKERLRHLVEQRFSLRVRNITEELDQSLLGGFIVTVNHKVIDASVRTQLKDIRKKL</sequence>
<dbReference type="PRINTS" id="PR00125">
    <property type="entry name" value="ATPASEDELTA"/>
</dbReference>
<dbReference type="AlphaFoldDB" id="A0A075SRG5"/>
<keyword evidence="2 8" id="KW-0813">Transport</keyword>
<comment type="function">
    <text evidence="8">F(1)F(0) ATP synthase produces ATP from ADP in the presence of a proton or sodium gradient. F-type ATPases consist of two structural domains, F(1) containing the extramembraneous catalytic core and F(0) containing the membrane proton channel, linked together by a central stalk and a peripheral stalk. During catalysis, ATP synthesis in the catalytic domain of F(1) is coupled via a rotary mechanism of the central stalk subunits to proton translocation.</text>
</comment>
<dbReference type="HAMAP" id="MF_01416">
    <property type="entry name" value="ATP_synth_delta_bact"/>
    <property type="match status" value="1"/>
</dbReference>
<evidence type="ECO:0000256" key="3">
    <source>
        <dbReference type="ARBA" id="ARBA00022475"/>
    </source>
</evidence>
<dbReference type="EMBL" id="CP008921">
    <property type="protein sequence ID" value="AIG43650.1"/>
    <property type="molecule type" value="Genomic_DNA"/>
</dbReference>
<keyword evidence="8" id="KW-0139">CF(1)</keyword>
<dbReference type="SUPFAM" id="SSF47928">
    <property type="entry name" value="N-terminal domain of the delta subunit of the F1F0-ATP synthase"/>
    <property type="match status" value="1"/>
</dbReference>
<dbReference type="GeneID" id="8154101"/>
<dbReference type="HOGENOM" id="CLU_085114_1_2_9"/>
<dbReference type="NCBIfam" id="TIGR01145">
    <property type="entry name" value="ATP_synt_delta"/>
    <property type="match status" value="1"/>
</dbReference>
<dbReference type="InterPro" id="IPR000711">
    <property type="entry name" value="ATPase_OSCP/dsu"/>
</dbReference>
<name>A0A075SRG5_STRSU</name>
<evidence type="ECO:0000256" key="4">
    <source>
        <dbReference type="ARBA" id="ARBA00022781"/>
    </source>
</evidence>
<proteinExistence type="inferred from homology"/>
<protein>
    <recommendedName>
        <fullName evidence="8">ATP synthase subunit delta</fullName>
    </recommendedName>
    <alternativeName>
        <fullName evidence="8">ATP synthase F(1) sector subunit delta</fullName>
    </alternativeName>
    <alternativeName>
        <fullName evidence="8">F-type ATPase subunit delta</fullName>
        <shortName evidence="8">F-ATPase subunit delta</shortName>
    </alternativeName>
</protein>
<dbReference type="Proteomes" id="UP000028185">
    <property type="component" value="Chromosome"/>
</dbReference>
<keyword evidence="5 8" id="KW-0406">Ion transport</keyword>